<dbReference type="PANTHER" id="PTHR34039">
    <property type="entry name" value="UPF0102 PROTEIN YRAN"/>
    <property type="match status" value="1"/>
</dbReference>
<accession>A0A2S7IVM8</accession>
<evidence type="ECO:0000256" key="1">
    <source>
        <dbReference type="ARBA" id="ARBA00006738"/>
    </source>
</evidence>
<organism evidence="3 4">
    <name type="scientific">Brucella oryzae</name>
    <dbReference type="NCBI Taxonomy" id="335286"/>
    <lineage>
        <taxon>Bacteria</taxon>
        <taxon>Pseudomonadati</taxon>
        <taxon>Pseudomonadota</taxon>
        <taxon>Alphaproteobacteria</taxon>
        <taxon>Hyphomicrobiales</taxon>
        <taxon>Brucellaceae</taxon>
        <taxon>Brucella/Ochrobactrum group</taxon>
        <taxon>Brucella</taxon>
    </lineage>
</organism>
<dbReference type="Proteomes" id="UP000238493">
    <property type="component" value="Unassembled WGS sequence"/>
</dbReference>
<comment type="caution">
    <text evidence="3">The sequence shown here is derived from an EMBL/GenBank/DDBJ whole genome shotgun (WGS) entry which is preliminary data.</text>
</comment>
<evidence type="ECO:0000313" key="3">
    <source>
        <dbReference type="EMBL" id="PQA72000.1"/>
    </source>
</evidence>
<reference evidence="3 4" key="1">
    <citation type="submission" date="2018-02" db="EMBL/GenBank/DDBJ databases">
        <title>Draft genome sequence of Ochrobactrum oryzae found in Brazil.</title>
        <authorList>
            <person name="Cerdeira L."/>
            <person name="Andrade F."/>
            <person name="Zacariotto T."/>
            <person name="Barbosa B."/>
            <person name="Santos S."/>
            <person name="Cassetari V."/>
            <person name="Lincopan N."/>
        </authorList>
    </citation>
    <scope>NUCLEOTIDE SEQUENCE [LARGE SCALE GENOMIC DNA]</scope>
    <source>
        <strain evidence="3 4">OA447</strain>
    </source>
</reference>
<dbReference type="HAMAP" id="MF_00048">
    <property type="entry name" value="UPF0102"/>
    <property type="match status" value="1"/>
</dbReference>
<name>A0A2S7IVM8_9HYPH</name>
<dbReference type="Pfam" id="PF02021">
    <property type="entry name" value="UPF0102"/>
    <property type="match status" value="1"/>
</dbReference>
<gene>
    <name evidence="3" type="ORF">C3731_18390</name>
</gene>
<dbReference type="EMBL" id="PTRC01000037">
    <property type="protein sequence ID" value="PQA72000.1"/>
    <property type="molecule type" value="Genomic_DNA"/>
</dbReference>
<keyword evidence="4" id="KW-1185">Reference proteome</keyword>
<dbReference type="InterPro" id="IPR011335">
    <property type="entry name" value="Restrct_endonuc-II-like"/>
</dbReference>
<evidence type="ECO:0000313" key="4">
    <source>
        <dbReference type="Proteomes" id="UP000238493"/>
    </source>
</evidence>
<dbReference type="Gene3D" id="3.40.1350.10">
    <property type="match status" value="1"/>
</dbReference>
<dbReference type="GO" id="GO:0003676">
    <property type="term" value="F:nucleic acid binding"/>
    <property type="evidence" value="ECO:0007669"/>
    <property type="project" value="InterPro"/>
</dbReference>
<dbReference type="NCBIfam" id="NF009151">
    <property type="entry name" value="PRK12497.1-5"/>
    <property type="match status" value="1"/>
</dbReference>
<dbReference type="SUPFAM" id="SSF52980">
    <property type="entry name" value="Restriction endonuclease-like"/>
    <property type="match status" value="1"/>
</dbReference>
<dbReference type="OrthoDB" id="9812968at2"/>
<dbReference type="RefSeq" id="WP_104757061.1">
    <property type="nucleotide sequence ID" value="NZ_JBHEEO010000002.1"/>
</dbReference>
<dbReference type="InterPro" id="IPR003509">
    <property type="entry name" value="UPF0102_YraN-like"/>
</dbReference>
<comment type="similarity">
    <text evidence="1 2">Belongs to the UPF0102 family.</text>
</comment>
<protein>
    <recommendedName>
        <fullName evidence="2">UPF0102 protein C3731_18390</fullName>
    </recommendedName>
</protein>
<sequence>MTELREKKRIAFFRGHSAERFAAMALLLKGFRIVARRYRTRLGEIDLIARRGNLVLIVEVKARSSLEAAHLAVTPQAMHRIEAAADLWLQCQPDHDCLSLRFDLIAVLPRRWPKHVPAFFTSGGYR</sequence>
<dbReference type="PANTHER" id="PTHR34039:SF1">
    <property type="entry name" value="UPF0102 PROTEIN YRAN"/>
    <property type="match status" value="1"/>
</dbReference>
<dbReference type="AlphaFoldDB" id="A0A2S7IVM8"/>
<proteinExistence type="inferred from homology"/>
<evidence type="ECO:0000256" key="2">
    <source>
        <dbReference type="HAMAP-Rule" id="MF_00048"/>
    </source>
</evidence>
<dbReference type="InterPro" id="IPR011856">
    <property type="entry name" value="tRNA_endonuc-like_dom_sf"/>
</dbReference>